<evidence type="ECO:0000313" key="3">
    <source>
        <dbReference type="Proteomes" id="UP001060504"/>
    </source>
</evidence>
<organism evidence="2 3">
    <name type="scientific">Mycolicibacterium cyprinidarum</name>
    <dbReference type="NCBI Taxonomy" id="2860311"/>
    <lineage>
        <taxon>Bacteria</taxon>
        <taxon>Bacillati</taxon>
        <taxon>Actinomycetota</taxon>
        <taxon>Actinomycetes</taxon>
        <taxon>Mycobacteriales</taxon>
        <taxon>Mycobacteriaceae</taxon>
        <taxon>Mycolicibacterium</taxon>
    </lineage>
</organism>
<feature type="transmembrane region" description="Helical" evidence="1">
    <location>
        <begin position="208"/>
        <end position="229"/>
    </location>
</feature>
<feature type="transmembrane region" description="Helical" evidence="1">
    <location>
        <begin position="37"/>
        <end position="58"/>
    </location>
</feature>
<keyword evidence="1" id="KW-1133">Transmembrane helix</keyword>
<accession>A0ABQ4VFM1</accession>
<dbReference type="EMBL" id="BPRH01002286">
    <property type="protein sequence ID" value="GJF16622.1"/>
    <property type="molecule type" value="Genomic_DNA"/>
</dbReference>
<keyword evidence="1" id="KW-0812">Transmembrane</keyword>
<evidence type="ECO:0000313" key="2">
    <source>
        <dbReference type="EMBL" id="GJF16622.1"/>
    </source>
</evidence>
<name>A0ABQ4VFM1_9MYCO</name>
<evidence type="ECO:0000256" key="1">
    <source>
        <dbReference type="SAM" id="Phobius"/>
    </source>
</evidence>
<keyword evidence="1" id="KW-0472">Membrane</keyword>
<protein>
    <recommendedName>
        <fullName evidence="4">ABC transporter permease</fullName>
    </recommendedName>
</protein>
<dbReference type="PANTHER" id="PTHR37305:SF1">
    <property type="entry name" value="MEMBRANE PROTEIN"/>
    <property type="match status" value="1"/>
</dbReference>
<evidence type="ECO:0008006" key="4">
    <source>
        <dbReference type="Google" id="ProtNLM"/>
    </source>
</evidence>
<sequence length="285" mass="28992">MTTLGKAPHRHRRTTLPQTDRSRAFGALLAKSVTDRLTLAGIVGLLMIAMGAFVGALYPPLRETFAALPSDFADAIGKAFPGGDLTSGIGWANAELMSIVAPVGAIAVAVISAARATAGEEEDKTLGVLLAAPVGRLTFLFTKAAAMVIHVLIVGICLAVGIVAGNFIGDLGITANGIVGATAHTVVLGILFGIIAILIGAATGKRRLAAAATGGLAALAFAISTFLPLSDSLAGGAKLSPWYYFNASNPLAHGPDAGHLIILAIATMIPIAFAAAIFHRRDLRG</sequence>
<feature type="transmembrane region" description="Helical" evidence="1">
    <location>
        <begin position="181"/>
        <end position="201"/>
    </location>
</feature>
<proteinExistence type="predicted"/>
<feature type="transmembrane region" description="Helical" evidence="1">
    <location>
        <begin position="257"/>
        <end position="278"/>
    </location>
</feature>
<keyword evidence="3" id="KW-1185">Reference proteome</keyword>
<dbReference type="Pfam" id="PF12679">
    <property type="entry name" value="ABC2_membrane_2"/>
    <property type="match status" value="1"/>
</dbReference>
<reference evidence="2 3" key="1">
    <citation type="submission" date="2021-08" db="EMBL/GenBank/DDBJ databases">
        <title>Draft genome sequence of Mycolicibacterium sp. NGTWS1702 strain.</title>
        <authorList>
            <person name="Matsumoto M."/>
            <person name="Tang B.C.C."/>
            <person name="Machida Y."/>
            <person name="Matoyama H."/>
            <person name="Kishihara T."/>
            <person name="Sato S."/>
            <person name="Kondo I."/>
            <person name="Sano M."/>
            <person name="Kato G."/>
        </authorList>
    </citation>
    <scope>NUCLEOTIDE SEQUENCE [LARGE SCALE GENOMIC DNA]</scope>
    <source>
        <strain evidence="2 3">NGTWSNA01</strain>
    </source>
</reference>
<dbReference type="PANTHER" id="PTHR37305">
    <property type="entry name" value="INTEGRAL MEMBRANE PROTEIN-RELATED"/>
    <property type="match status" value="1"/>
</dbReference>
<dbReference type="Proteomes" id="UP001060504">
    <property type="component" value="Unassembled WGS sequence"/>
</dbReference>
<gene>
    <name evidence="2" type="ORF">NGTWS1702_21810</name>
</gene>
<comment type="caution">
    <text evidence="2">The sequence shown here is derived from an EMBL/GenBank/DDBJ whole genome shotgun (WGS) entry which is preliminary data.</text>
</comment>
<feature type="transmembrane region" description="Helical" evidence="1">
    <location>
        <begin position="96"/>
        <end position="114"/>
    </location>
</feature>
<feature type="transmembrane region" description="Helical" evidence="1">
    <location>
        <begin position="144"/>
        <end position="169"/>
    </location>
</feature>